<dbReference type="AlphaFoldDB" id="A0A0J6SJ14"/>
<evidence type="ECO:0000313" key="1">
    <source>
        <dbReference type="EMBL" id="KMO35275.1"/>
    </source>
</evidence>
<name>A0A0J6SJ14_9HYPH</name>
<dbReference type="Proteomes" id="UP000035955">
    <property type="component" value="Unassembled WGS sequence"/>
</dbReference>
<dbReference type="Pfam" id="PF04365">
    <property type="entry name" value="BrnT_toxin"/>
    <property type="match status" value="1"/>
</dbReference>
<dbReference type="InterPro" id="IPR007460">
    <property type="entry name" value="BrnT_toxin"/>
</dbReference>
<reference evidence="1 2" key="1">
    <citation type="submission" date="2015-03" db="EMBL/GenBank/DDBJ databases">
        <title>Genome sequencing of Methylobacterium variabile DSM 16961.</title>
        <authorList>
            <person name="Chaudhry V."/>
            <person name="Patil P.B."/>
        </authorList>
    </citation>
    <scope>NUCLEOTIDE SEQUENCE [LARGE SCALE GENOMIC DNA]</scope>
    <source>
        <strain evidence="1 2">DSM 16961</strain>
    </source>
</reference>
<protein>
    <recommendedName>
        <fullName evidence="3">BrnT family toxin</fullName>
    </recommendedName>
</protein>
<sequence>MKIVFDELKRQSNRAKHGFDFADFERCFDRDTALVLPTRPSRTGRNRYLFIGLWNGDIVVLAVVSPLGSEALSLVSIRRADEQEREAYDRHFET</sequence>
<dbReference type="RefSeq" id="WP_048445513.1">
    <property type="nucleotide sequence ID" value="NZ_LABY01000121.1"/>
</dbReference>
<keyword evidence="2" id="KW-1185">Reference proteome</keyword>
<dbReference type="Gene3D" id="3.10.450.530">
    <property type="entry name" value="Ribonuclease toxin, BrnT, of type II toxin-antitoxin system"/>
    <property type="match status" value="1"/>
</dbReference>
<dbReference type="EMBL" id="LABY01000121">
    <property type="protein sequence ID" value="KMO35275.1"/>
    <property type="molecule type" value="Genomic_DNA"/>
</dbReference>
<organism evidence="1 2">
    <name type="scientific">Methylobacterium variabile</name>
    <dbReference type="NCBI Taxonomy" id="298794"/>
    <lineage>
        <taxon>Bacteria</taxon>
        <taxon>Pseudomonadati</taxon>
        <taxon>Pseudomonadota</taxon>
        <taxon>Alphaproteobacteria</taxon>
        <taxon>Hyphomicrobiales</taxon>
        <taxon>Methylobacteriaceae</taxon>
        <taxon>Methylobacterium</taxon>
    </lineage>
</organism>
<proteinExistence type="predicted"/>
<dbReference type="InterPro" id="IPR038573">
    <property type="entry name" value="BrnT_sf"/>
</dbReference>
<comment type="caution">
    <text evidence="1">The sequence shown here is derived from an EMBL/GenBank/DDBJ whole genome shotgun (WGS) entry which is preliminary data.</text>
</comment>
<dbReference type="PATRIC" id="fig|298794.3.peg.689"/>
<evidence type="ECO:0008006" key="3">
    <source>
        <dbReference type="Google" id="ProtNLM"/>
    </source>
</evidence>
<evidence type="ECO:0000313" key="2">
    <source>
        <dbReference type="Proteomes" id="UP000035955"/>
    </source>
</evidence>
<dbReference type="OrthoDB" id="839663at2"/>
<gene>
    <name evidence="1" type="ORF">VQ02_17675</name>
</gene>
<accession>A0A0J6SJ14</accession>